<accession>A0A852YRM0</accession>
<dbReference type="Proteomes" id="UP000548304">
    <property type="component" value="Unassembled WGS sequence"/>
</dbReference>
<keyword evidence="2" id="KW-1133">Transmembrane helix</keyword>
<protein>
    <submittedName>
        <fullName evidence="3">Uncharacterized protein</fullName>
    </submittedName>
</protein>
<reference evidence="3 4" key="1">
    <citation type="submission" date="2020-07" db="EMBL/GenBank/DDBJ databases">
        <title>Genomic Encyclopedia of Type Strains, Phase III (KMG-III): the genomes of soil and plant-associated and newly described type strains.</title>
        <authorList>
            <person name="Whitman W."/>
        </authorList>
    </citation>
    <scope>NUCLEOTIDE SEQUENCE [LARGE SCALE GENOMIC DNA]</scope>
    <source>
        <strain evidence="3 4">CECT 8576</strain>
    </source>
</reference>
<sequence length="209" mass="20719">MDPLYDDPDARPRRLAVLAGFGIITATGFATIAAMALDTGAHQQDTALPDSVITTSSSTPPGDSVHFRTADKPATDASRPESSRGSPAESSGRGAPEDANSATGEPTDTGEPGDHPAPGDSGDGGNSGDDGGGVPDEPSQDLPPPGSSAPEDSDEQPQPPPGETSESSTPPETSTSESTTPSSPEGSSSQAASSGLTSTGESSDRETTA</sequence>
<organism evidence="3 4">
    <name type="scientific">Actinopolyspora biskrensis</name>
    <dbReference type="NCBI Taxonomy" id="1470178"/>
    <lineage>
        <taxon>Bacteria</taxon>
        <taxon>Bacillati</taxon>
        <taxon>Actinomycetota</taxon>
        <taxon>Actinomycetes</taxon>
        <taxon>Actinopolysporales</taxon>
        <taxon>Actinopolysporaceae</taxon>
        <taxon>Actinopolyspora</taxon>
    </lineage>
</organism>
<evidence type="ECO:0000313" key="4">
    <source>
        <dbReference type="Proteomes" id="UP000548304"/>
    </source>
</evidence>
<feature type="compositionally biased region" description="Basic and acidic residues" evidence="1">
    <location>
        <begin position="65"/>
        <end position="82"/>
    </location>
</feature>
<feature type="transmembrane region" description="Helical" evidence="2">
    <location>
        <begin position="15"/>
        <end position="37"/>
    </location>
</feature>
<gene>
    <name evidence="3" type="ORF">FHR84_001206</name>
</gene>
<feature type="region of interest" description="Disordered" evidence="1">
    <location>
        <begin position="48"/>
        <end position="209"/>
    </location>
</feature>
<evidence type="ECO:0000313" key="3">
    <source>
        <dbReference type="EMBL" id="NYH77884.1"/>
    </source>
</evidence>
<keyword evidence="2" id="KW-0472">Membrane</keyword>
<evidence type="ECO:0000256" key="1">
    <source>
        <dbReference type="SAM" id="MobiDB-lite"/>
    </source>
</evidence>
<dbReference type="AlphaFoldDB" id="A0A852YRM0"/>
<keyword evidence="4" id="KW-1185">Reference proteome</keyword>
<feature type="compositionally biased region" description="Gly residues" evidence="1">
    <location>
        <begin position="121"/>
        <end position="134"/>
    </location>
</feature>
<dbReference type="EMBL" id="JACBYW010000002">
    <property type="protein sequence ID" value="NYH77884.1"/>
    <property type="molecule type" value="Genomic_DNA"/>
</dbReference>
<feature type="compositionally biased region" description="Low complexity" evidence="1">
    <location>
        <begin position="163"/>
        <end position="199"/>
    </location>
</feature>
<keyword evidence="2" id="KW-0812">Transmembrane</keyword>
<dbReference type="RefSeq" id="WP_179534445.1">
    <property type="nucleotide sequence ID" value="NZ_JACBYW010000002.1"/>
</dbReference>
<comment type="caution">
    <text evidence="3">The sequence shown here is derived from an EMBL/GenBank/DDBJ whole genome shotgun (WGS) entry which is preliminary data.</text>
</comment>
<name>A0A852YRM0_9ACTN</name>
<proteinExistence type="predicted"/>
<evidence type="ECO:0000256" key="2">
    <source>
        <dbReference type="SAM" id="Phobius"/>
    </source>
</evidence>
<feature type="compositionally biased region" description="Polar residues" evidence="1">
    <location>
        <begin position="48"/>
        <end position="61"/>
    </location>
</feature>